<evidence type="ECO:0000256" key="1">
    <source>
        <dbReference type="SAM" id="MobiDB-lite"/>
    </source>
</evidence>
<dbReference type="AlphaFoldDB" id="A0A4Y2BYP3"/>
<protein>
    <submittedName>
        <fullName evidence="2">Uncharacterized protein</fullName>
    </submittedName>
</protein>
<name>A0A4Y2BYP3_ARAVE</name>
<reference evidence="2 3" key="1">
    <citation type="journal article" date="2019" name="Sci. Rep.">
        <title>Orb-weaving spider Araneus ventricosus genome elucidates the spidroin gene catalogue.</title>
        <authorList>
            <person name="Kono N."/>
            <person name="Nakamura H."/>
            <person name="Ohtoshi R."/>
            <person name="Moran D.A.P."/>
            <person name="Shinohara A."/>
            <person name="Yoshida Y."/>
            <person name="Fujiwara M."/>
            <person name="Mori M."/>
            <person name="Tomita M."/>
            <person name="Arakawa K."/>
        </authorList>
    </citation>
    <scope>NUCLEOTIDE SEQUENCE [LARGE SCALE GENOMIC DNA]</scope>
</reference>
<feature type="non-terminal residue" evidence="2">
    <location>
        <position position="1"/>
    </location>
</feature>
<dbReference type="Proteomes" id="UP000499080">
    <property type="component" value="Unassembled WGS sequence"/>
</dbReference>
<evidence type="ECO:0000313" key="2">
    <source>
        <dbReference type="EMBL" id="GBL96254.1"/>
    </source>
</evidence>
<evidence type="ECO:0000313" key="3">
    <source>
        <dbReference type="Proteomes" id="UP000499080"/>
    </source>
</evidence>
<proteinExistence type="predicted"/>
<dbReference type="EMBL" id="BGPR01161119">
    <property type="protein sequence ID" value="GBL96254.1"/>
    <property type="molecule type" value="Genomic_DNA"/>
</dbReference>
<feature type="compositionally biased region" description="Polar residues" evidence="1">
    <location>
        <begin position="15"/>
        <end position="25"/>
    </location>
</feature>
<comment type="caution">
    <text evidence="2">The sequence shown here is derived from an EMBL/GenBank/DDBJ whole genome shotgun (WGS) entry which is preliminary data.</text>
</comment>
<gene>
    <name evidence="2" type="ORF">AVEN_137831_1</name>
</gene>
<keyword evidence="3" id="KW-1185">Reference proteome</keyword>
<feature type="region of interest" description="Disordered" evidence="1">
    <location>
        <begin position="1"/>
        <end position="33"/>
    </location>
</feature>
<organism evidence="2 3">
    <name type="scientific">Araneus ventricosus</name>
    <name type="common">Orbweaver spider</name>
    <name type="synonym">Epeira ventricosa</name>
    <dbReference type="NCBI Taxonomy" id="182803"/>
    <lineage>
        <taxon>Eukaryota</taxon>
        <taxon>Metazoa</taxon>
        <taxon>Ecdysozoa</taxon>
        <taxon>Arthropoda</taxon>
        <taxon>Chelicerata</taxon>
        <taxon>Arachnida</taxon>
        <taxon>Araneae</taxon>
        <taxon>Araneomorphae</taxon>
        <taxon>Entelegynae</taxon>
        <taxon>Araneoidea</taxon>
        <taxon>Araneidae</taxon>
        <taxon>Araneus</taxon>
    </lineage>
</organism>
<accession>A0A4Y2BYP3</accession>
<sequence length="45" mass="4925">VTEKAVDDPVPGISRISTLEPQNNDSTKKSADTETVTTNFQYLTL</sequence>